<accession>E8MYZ2</accession>
<gene>
    <name evidence="2" type="ordered locus">ANT_01010</name>
</gene>
<dbReference type="HOGENOM" id="CLU_2230398_0_0_0"/>
<reference evidence="2 3" key="1">
    <citation type="submission" date="2010-12" db="EMBL/GenBank/DDBJ databases">
        <title>Whole genome sequence of Anaerolinea thermophila UNI-1.</title>
        <authorList>
            <person name="Narita-Yamada S."/>
            <person name="Kishi E."/>
            <person name="Watanabe Y."/>
            <person name="Takasaki K."/>
            <person name="Ankai A."/>
            <person name="Oguchi A."/>
            <person name="Fukui S."/>
            <person name="Takahashi M."/>
            <person name="Yashiro I."/>
            <person name="Hosoyama A."/>
            <person name="Sekiguchi Y."/>
            <person name="Hanada S."/>
            <person name="Fujita N."/>
        </authorList>
    </citation>
    <scope>NUCLEOTIDE SEQUENCE [LARGE SCALE GENOMIC DNA]</scope>
    <source>
        <strain evidence="3">DSM 14523 / JCM 11388 / NBRC 100420 / UNI-1</strain>
    </source>
</reference>
<evidence type="ECO:0000313" key="2">
    <source>
        <dbReference type="EMBL" id="BAJ62135.1"/>
    </source>
</evidence>
<dbReference type="InParanoid" id="E8MYZ2"/>
<proteinExistence type="predicted"/>
<keyword evidence="3" id="KW-1185">Reference proteome</keyword>
<dbReference type="eggNOG" id="COG4635">
    <property type="taxonomic scope" value="Bacteria"/>
</dbReference>
<dbReference type="InterPro" id="IPR052200">
    <property type="entry name" value="Protoporphyrinogen_IX_DH"/>
</dbReference>
<name>E8MYZ2_ANATU</name>
<dbReference type="Proteomes" id="UP000008922">
    <property type="component" value="Chromosome"/>
</dbReference>
<evidence type="ECO:0000259" key="1">
    <source>
        <dbReference type="PROSITE" id="PS50902"/>
    </source>
</evidence>
<dbReference type="PANTHER" id="PTHR38030">
    <property type="entry name" value="PROTOPORPHYRINOGEN IX DEHYDROGENASE [MENAQUINONE]"/>
    <property type="match status" value="1"/>
</dbReference>
<dbReference type="OrthoDB" id="9795729at2"/>
<dbReference type="KEGG" id="atm:ANT_01010"/>
<dbReference type="PROSITE" id="PS50902">
    <property type="entry name" value="FLAVODOXIN_LIKE"/>
    <property type="match status" value="1"/>
</dbReference>
<feature type="domain" description="Flavodoxin-like" evidence="1">
    <location>
        <begin position="5"/>
        <end position="112"/>
    </location>
</feature>
<sequence length="112" mass="12192">MPEKILIAYATKYGSTAGIATTLGEALGARGLQVDVRPVREVRTLEGYDAVILGSPVYMGNWLSEAVTFVRTHQAELSRLPVALFTVHMLNQGEDETSRAARQGYTAPVRTL</sequence>
<evidence type="ECO:0000313" key="3">
    <source>
        <dbReference type="Proteomes" id="UP000008922"/>
    </source>
</evidence>
<dbReference type="EMBL" id="AP012029">
    <property type="protein sequence ID" value="BAJ62135.1"/>
    <property type="molecule type" value="Genomic_DNA"/>
</dbReference>
<organism evidence="2 3">
    <name type="scientific">Anaerolinea thermophila (strain DSM 14523 / JCM 11388 / NBRC 100420 / UNI-1)</name>
    <dbReference type="NCBI Taxonomy" id="926569"/>
    <lineage>
        <taxon>Bacteria</taxon>
        <taxon>Bacillati</taxon>
        <taxon>Chloroflexota</taxon>
        <taxon>Anaerolineae</taxon>
        <taxon>Anaerolineales</taxon>
        <taxon>Anaerolineaceae</taxon>
        <taxon>Anaerolinea</taxon>
    </lineage>
</organism>
<dbReference type="Gene3D" id="3.40.50.360">
    <property type="match status" value="1"/>
</dbReference>
<dbReference type="PANTHER" id="PTHR38030:SF2">
    <property type="entry name" value="PROTOPORPHYRINOGEN IX DEHYDROGENASE [QUINONE]"/>
    <property type="match status" value="1"/>
</dbReference>
<dbReference type="SUPFAM" id="SSF52218">
    <property type="entry name" value="Flavoproteins"/>
    <property type="match status" value="1"/>
</dbReference>
<dbReference type="RefSeq" id="WP_013558533.1">
    <property type="nucleotide sequence ID" value="NC_014960.1"/>
</dbReference>
<dbReference type="InterPro" id="IPR029039">
    <property type="entry name" value="Flavoprotein-like_sf"/>
</dbReference>
<dbReference type="GO" id="GO:0070819">
    <property type="term" value="F:menaquinone-dependent protoporphyrinogen oxidase activity"/>
    <property type="evidence" value="ECO:0007669"/>
    <property type="project" value="TreeGrafter"/>
</dbReference>
<dbReference type="Pfam" id="PF12724">
    <property type="entry name" value="Flavodoxin_5"/>
    <property type="match status" value="1"/>
</dbReference>
<dbReference type="CDD" id="cd00133">
    <property type="entry name" value="PTS_IIB"/>
    <property type="match status" value="1"/>
</dbReference>
<dbReference type="AlphaFoldDB" id="E8MYZ2"/>
<dbReference type="GO" id="GO:0010181">
    <property type="term" value="F:FMN binding"/>
    <property type="evidence" value="ECO:0007669"/>
    <property type="project" value="InterPro"/>
</dbReference>
<dbReference type="GO" id="GO:0006783">
    <property type="term" value="P:heme biosynthetic process"/>
    <property type="evidence" value="ECO:0007669"/>
    <property type="project" value="TreeGrafter"/>
</dbReference>
<protein>
    <submittedName>
        <fullName evidence="2">Protoporphyrin oxidase</fullName>
    </submittedName>
</protein>
<dbReference type="STRING" id="926569.ANT_01010"/>
<dbReference type="InterPro" id="IPR026816">
    <property type="entry name" value="Flavodoxin_dom"/>
</dbReference>
<dbReference type="InterPro" id="IPR008254">
    <property type="entry name" value="Flavodoxin/NO_synth"/>
</dbReference>